<gene>
    <name evidence="2" type="ORF">SAMN06273572_102401</name>
</gene>
<keyword evidence="3" id="KW-1185">Reference proteome</keyword>
<dbReference type="RefSeq" id="WP_097929285.1">
    <property type="nucleotide sequence ID" value="NZ_OCTN01000002.1"/>
</dbReference>
<dbReference type="AlphaFoldDB" id="A0A2C9CR91"/>
<dbReference type="Proteomes" id="UP000220034">
    <property type="component" value="Unassembled WGS sequence"/>
</dbReference>
<evidence type="ECO:0000313" key="3">
    <source>
        <dbReference type="Proteomes" id="UP000220034"/>
    </source>
</evidence>
<keyword evidence="1" id="KW-0472">Membrane</keyword>
<feature type="transmembrane region" description="Helical" evidence="1">
    <location>
        <begin position="12"/>
        <end position="31"/>
    </location>
</feature>
<organism evidence="2 3">
    <name type="scientific">Pontivivens marinum</name>
    <dbReference type="NCBI Taxonomy" id="1690039"/>
    <lineage>
        <taxon>Bacteria</taxon>
        <taxon>Pseudomonadati</taxon>
        <taxon>Pseudomonadota</taxon>
        <taxon>Alphaproteobacteria</taxon>
        <taxon>Rhodobacterales</taxon>
        <taxon>Paracoccaceae</taxon>
        <taxon>Pontivivens</taxon>
    </lineage>
</organism>
<keyword evidence="1" id="KW-0812">Transmembrane</keyword>
<proteinExistence type="predicted"/>
<protein>
    <submittedName>
        <fullName evidence="2">Uncharacterized protein</fullName>
    </submittedName>
</protein>
<keyword evidence="1" id="KW-1133">Transmembrane helix</keyword>
<reference evidence="3" key="1">
    <citation type="submission" date="2017-09" db="EMBL/GenBank/DDBJ databases">
        <authorList>
            <person name="Varghese N."/>
            <person name="Submissions S."/>
        </authorList>
    </citation>
    <scope>NUCLEOTIDE SEQUENCE [LARGE SCALE GENOMIC DNA]</scope>
    <source>
        <strain evidence="3">C7</strain>
    </source>
</reference>
<dbReference type="OrthoDB" id="9970161at2"/>
<feature type="transmembrane region" description="Helical" evidence="1">
    <location>
        <begin position="37"/>
        <end position="55"/>
    </location>
</feature>
<dbReference type="EMBL" id="OCTN01000002">
    <property type="protein sequence ID" value="SOH93723.1"/>
    <property type="molecule type" value="Genomic_DNA"/>
</dbReference>
<evidence type="ECO:0000313" key="2">
    <source>
        <dbReference type="EMBL" id="SOH93723.1"/>
    </source>
</evidence>
<name>A0A2C9CR91_9RHOB</name>
<evidence type="ECO:0000256" key="1">
    <source>
        <dbReference type="SAM" id="Phobius"/>
    </source>
</evidence>
<sequence length="65" mass="7081">MEKVFAILTHQATAIVAGVYLMCISFAWTFFGYAPTSFIIGTLLWIGGGIVIATVKKILDKAENK</sequence>
<accession>A0A2C9CR91</accession>